<dbReference type="AlphaFoldDB" id="A0A6A6IH54"/>
<protein>
    <submittedName>
        <fullName evidence="2">Uncharacterized protein</fullName>
    </submittedName>
</protein>
<dbReference type="OrthoDB" id="3800503at2759"/>
<evidence type="ECO:0000313" key="2">
    <source>
        <dbReference type="EMBL" id="KAF2249368.1"/>
    </source>
</evidence>
<name>A0A6A6IH54_9PLEO</name>
<organism evidence="2 3">
    <name type="scientific">Trematosphaeria pertusa</name>
    <dbReference type="NCBI Taxonomy" id="390896"/>
    <lineage>
        <taxon>Eukaryota</taxon>
        <taxon>Fungi</taxon>
        <taxon>Dikarya</taxon>
        <taxon>Ascomycota</taxon>
        <taxon>Pezizomycotina</taxon>
        <taxon>Dothideomycetes</taxon>
        <taxon>Pleosporomycetidae</taxon>
        <taxon>Pleosporales</taxon>
        <taxon>Massarineae</taxon>
        <taxon>Trematosphaeriaceae</taxon>
        <taxon>Trematosphaeria</taxon>
    </lineage>
</organism>
<sequence length="946" mass="104917">MYITSSRFAPLSSPLGAPCPGLLIPADRIACPSSAVYYPSHSTLRLSPSVPMLLTVMRLATLAAATLGILPTLATVPGAPKSLGPCTRDLDGDSTCFDPKREFLFDDVDSLSSTRDRRDWHIGCAASGTCSYYQDDTDEHENLHHRRHWEETADTDDDFPHKRNHLSATRCKPRVHIVQYFDGANWIDFFTCPQDHRCVDIARQGICKHGLTRIVPTFPAVGGNASSRPRSERELVPLPTRCDPVTFNKVQYSDGIAWHDFHPCGPGRSCKTIDEKAGCTKGGYDHIFPEAYGPALDDAPPVPAQTTNDEPVSTPPTNNKIVSEENKIVSEENKIVSEENKIVSEETKTRCDPNDKPGRRVEQLVNGEWVPFYSCRLACEEFPDFAACRERTGKYLVPHPPPPRRSLAARAPISSHGVSSQCSPDNPEEFHVFQDGKFLLYGNCPEDSLCREVDGWAKCDTNSGQWFPERPLSLLRQDSPAPDFHTMDTRCNPRNPSEVQRFNGQTWEHHYTCTFRGSCVDVDGHGACRLKNNMHEVPAANQSSVEIGEPSNPLRVGTKCNKRNETEVLAWNGTAWASDGVCLPPYVCYDFSGTADFAICAKSGLGKDQIWLPWPSLTAPTGPTTRCKNEKVLQQFNGKKWVPYRQCKAGFHCSKLSDAPHNGGCVASSIDDVKRHLDLSRRNLVATSTADLYEPFGFERNLLKRDDSGLVDDGRAIVTQGDNLSQDGQALNDNSNALNNILNGYQSENEAESASKIRRRGEDSLIDDSDRMRSQGRELVREGNRLIKHGQRLLDAIYGDNSDDIIESIPYSRLATPEESSARQQGTEAGPEYDIDECLDCICDVPYQEDCVKTCEAQCGLELDESDHDSDNTQSDCHCEYVCDCDEGDATCWKNCAECRLPHRADAANDVAKRNNDCEYMCNCELLDVHCHGQCAACKAAEEDAA</sequence>
<feature type="compositionally biased region" description="Basic and acidic residues" evidence="1">
    <location>
        <begin position="760"/>
        <end position="774"/>
    </location>
</feature>
<evidence type="ECO:0000256" key="1">
    <source>
        <dbReference type="SAM" id="MobiDB-lite"/>
    </source>
</evidence>
<evidence type="ECO:0000313" key="3">
    <source>
        <dbReference type="Proteomes" id="UP000800094"/>
    </source>
</evidence>
<gene>
    <name evidence="2" type="ORF">BU26DRAFT_595217</name>
</gene>
<reference evidence="2" key="1">
    <citation type="journal article" date="2020" name="Stud. Mycol.">
        <title>101 Dothideomycetes genomes: a test case for predicting lifestyles and emergence of pathogens.</title>
        <authorList>
            <person name="Haridas S."/>
            <person name="Albert R."/>
            <person name="Binder M."/>
            <person name="Bloem J."/>
            <person name="Labutti K."/>
            <person name="Salamov A."/>
            <person name="Andreopoulos B."/>
            <person name="Baker S."/>
            <person name="Barry K."/>
            <person name="Bills G."/>
            <person name="Bluhm B."/>
            <person name="Cannon C."/>
            <person name="Castanera R."/>
            <person name="Culley D."/>
            <person name="Daum C."/>
            <person name="Ezra D."/>
            <person name="Gonzalez J."/>
            <person name="Henrissat B."/>
            <person name="Kuo A."/>
            <person name="Liang C."/>
            <person name="Lipzen A."/>
            <person name="Lutzoni F."/>
            <person name="Magnuson J."/>
            <person name="Mondo S."/>
            <person name="Nolan M."/>
            <person name="Ohm R."/>
            <person name="Pangilinan J."/>
            <person name="Park H.-J."/>
            <person name="Ramirez L."/>
            <person name="Alfaro M."/>
            <person name="Sun H."/>
            <person name="Tritt A."/>
            <person name="Yoshinaga Y."/>
            <person name="Zwiers L.-H."/>
            <person name="Turgeon B."/>
            <person name="Goodwin S."/>
            <person name="Spatafora J."/>
            <person name="Crous P."/>
            <person name="Grigoriev I."/>
        </authorList>
    </citation>
    <scope>NUCLEOTIDE SEQUENCE</scope>
    <source>
        <strain evidence="2">CBS 122368</strain>
    </source>
</reference>
<dbReference type="EMBL" id="ML987195">
    <property type="protein sequence ID" value="KAF2249368.1"/>
    <property type="molecule type" value="Genomic_DNA"/>
</dbReference>
<dbReference type="RefSeq" id="XP_033684372.1">
    <property type="nucleotide sequence ID" value="XM_033834931.1"/>
</dbReference>
<proteinExistence type="predicted"/>
<keyword evidence="3" id="KW-1185">Reference proteome</keyword>
<accession>A0A6A6IH54</accession>
<dbReference type="Proteomes" id="UP000800094">
    <property type="component" value="Unassembled WGS sequence"/>
</dbReference>
<dbReference type="GeneID" id="54588261"/>
<feature type="region of interest" description="Disordered" evidence="1">
    <location>
        <begin position="748"/>
        <end position="774"/>
    </location>
</feature>